<dbReference type="SUPFAM" id="SSF54001">
    <property type="entry name" value="Cysteine proteinases"/>
    <property type="match status" value="1"/>
</dbReference>
<comment type="similarity">
    <text evidence="1">Belongs to the peptidase C1 family.</text>
</comment>
<proteinExistence type="inferred from homology"/>
<sequence length="531" mass="56993">MKRFVTILAALALALVLLAPSDVQARQHASSARSSVGSTGSHVGHRHSDAFLGFMDKHGKNYCGETHPNACETSMLREEIFNRNKKMVEAHNANPDRTFNMALGKFADLSEEEFERVHLRYRPSAARVAKVADELTYEKVASYLGEAVAAAGASQAQLEARIEEESGKQFSWTTPPNGYNAVVTPVHNQQDICASCWAFVTADSVASRWAVLNGGQVPVEDMSVKQLMACDTQDNGCNTGNMYTAYDWIGDNGGLSSRRDYNDPKYVSAGPEDDDTATCRDDPDLRLSLDTPAMCDIKMTGGNVALMEAVRGAGPIAIGINANNLQFYESGVINAASCPPAGRGIQSINHAALLVGWGEENGVKYWLVKNSYGLDFGENGFFRLERAAPSPDTLFGTCGLLFESVYPVVIRAGDQADEGTLRSQCTEGSVFKQDYYRNEADNPGAAASAMAEAEAALSASLGKMSARGAALGAAPWRVSVARDVNRRWEGLTTFAAGASLVVVAAAGVALVGARLAVGRRERERETIPLIR</sequence>
<dbReference type="Proteomes" id="UP000002009">
    <property type="component" value="Chromosome 2"/>
</dbReference>
<dbReference type="Gene3D" id="1.10.287.2250">
    <property type="match status" value="1"/>
</dbReference>
<keyword evidence="2" id="KW-0472">Membrane</keyword>
<gene>
    <name evidence="6" type="ORF">MICPUN_113461</name>
</gene>
<dbReference type="PRINTS" id="PR00705">
    <property type="entry name" value="PAPAIN"/>
</dbReference>
<keyword evidence="3" id="KW-0732">Signal</keyword>
<keyword evidence="2" id="KW-1133">Transmembrane helix</keyword>
<dbReference type="OMA" id="QQDICAS"/>
<dbReference type="InParanoid" id="C1DYC2"/>
<dbReference type="InterPro" id="IPR039417">
    <property type="entry name" value="Peptidase_C1A_papain-like"/>
</dbReference>
<feature type="signal peptide" evidence="3">
    <location>
        <begin position="1"/>
        <end position="25"/>
    </location>
</feature>
<dbReference type="EMBL" id="CP001323">
    <property type="protein sequence ID" value="ACO60920.1"/>
    <property type="molecule type" value="Genomic_DNA"/>
</dbReference>
<name>C1DYC2_MICCC</name>
<dbReference type="Gene3D" id="3.90.70.10">
    <property type="entry name" value="Cysteine proteinases"/>
    <property type="match status" value="1"/>
</dbReference>
<feature type="transmembrane region" description="Helical" evidence="2">
    <location>
        <begin position="494"/>
        <end position="517"/>
    </location>
</feature>
<dbReference type="InterPro" id="IPR013201">
    <property type="entry name" value="Prot_inhib_I29"/>
</dbReference>
<evidence type="ECO:0000259" key="5">
    <source>
        <dbReference type="SMART" id="SM00848"/>
    </source>
</evidence>
<dbReference type="OrthoDB" id="497987at2759"/>
<evidence type="ECO:0000313" key="6">
    <source>
        <dbReference type="EMBL" id="ACO60920.1"/>
    </source>
</evidence>
<protein>
    <submittedName>
        <fullName evidence="6">Cathepsin</fullName>
    </submittedName>
</protein>
<feature type="domain" description="Cathepsin propeptide inhibitor" evidence="5">
    <location>
        <begin position="51"/>
        <end position="114"/>
    </location>
</feature>
<evidence type="ECO:0000256" key="2">
    <source>
        <dbReference type="SAM" id="Phobius"/>
    </source>
</evidence>
<dbReference type="KEGG" id="mis:MICPUN_113461"/>
<dbReference type="InterPro" id="IPR013128">
    <property type="entry name" value="Peptidase_C1A"/>
</dbReference>
<organism evidence="6 7">
    <name type="scientific">Micromonas commoda (strain RCC299 / NOUM17 / CCMP2709)</name>
    <name type="common">Picoplanktonic green alga</name>
    <dbReference type="NCBI Taxonomy" id="296587"/>
    <lineage>
        <taxon>Eukaryota</taxon>
        <taxon>Viridiplantae</taxon>
        <taxon>Chlorophyta</taxon>
        <taxon>Mamiellophyceae</taxon>
        <taxon>Mamiellales</taxon>
        <taxon>Mamiellaceae</taxon>
        <taxon>Micromonas</taxon>
    </lineage>
</organism>
<evidence type="ECO:0000256" key="3">
    <source>
        <dbReference type="SAM" id="SignalP"/>
    </source>
</evidence>
<feature type="domain" description="Peptidase C1A papain C-terminal" evidence="4">
    <location>
        <begin position="174"/>
        <end position="408"/>
    </location>
</feature>
<evidence type="ECO:0000256" key="1">
    <source>
        <dbReference type="ARBA" id="ARBA00008455"/>
    </source>
</evidence>
<dbReference type="GO" id="GO:0006508">
    <property type="term" value="P:proteolysis"/>
    <property type="evidence" value="ECO:0007669"/>
    <property type="project" value="InterPro"/>
</dbReference>
<dbReference type="InterPro" id="IPR038765">
    <property type="entry name" value="Papain-like_cys_pep_sf"/>
</dbReference>
<keyword evidence="7" id="KW-1185">Reference proteome</keyword>
<dbReference type="Pfam" id="PF00112">
    <property type="entry name" value="Peptidase_C1"/>
    <property type="match status" value="1"/>
</dbReference>
<dbReference type="SMART" id="SM00645">
    <property type="entry name" value="Pept_C1"/>
    <property type="match status" value="1"/>
</dbReference>
<dbReference type="eggNOG" id="KOG1543">
    <property type="taxonomic scope" value="Eukaryota"/>
</dbReference>
<dbReference type="STRING" id="296587.C1DYC2"/>
<keyword evidence="2" id="KW-0812">Transmembrane</keyword>
<feature type="chain" id="PRO_5018653750" evidence="3">
    <location>
        <begin position="26"/>
        <end position="531"/>
    </location>
</feature>
<dbReference type="Pfam" id="PF08246">
    <property type="entry name" value="Inhibitor_I29"/>
    <property type="match status" value="1"/>
</dbReference>
<dbReference type="InterPro" id="IPR000668">
    <property type="entry name" value="Peptidase_C1A_C"/>
</dbReference>
<dbReference type="SMART" id="SM00848">
    <property type="entry name" value="Inhibitor_I29"/>
    <property type="match status" value="1"/>
</dbReference>
<dbReference type="RefSeq" id="XP_002499662.1">
    <property type="nucleotide sequence ID" value="XM_002499616.1"/>
</dbReference>
<accession>C1DYC2</accession>
<dbReference type="CDD" id="cd02248">
    <property type="entry name" value="Peptidase_C1A"/>
    <property type="match status" value="1"/>
</dbReference>
<dbReference type="AlphaFoldDB" id="C1DYC2"/>
<dbReference type="GO" id="GO:0008234">
    <property type="term" value="F:cysteine-type peptidase activity"/>
    <property type="evidence" value="ECO:0007669"/>
    <property type="project" value="InterPro"/>
</dbReference>
<reference evidence="6 7" key="1">
    <citation type="journal article" date="2009" name="Science">
        <title>Green evolution and dynamic adaptations revealed by genomes of the marine picoeukaryotes Micromonas.</title>
        <authorList>
            <person name="Worden A.Z."/>
            <person name="Lee J.H."/>
            <person name="Mock T."/>
            <person name="Rouze P."/>
            <person name="Simmons M.P."/>
            <person name="Aerts A.L."/>
            <person name="Allen A.E."/>
            <person name="Cuvelier M.L."/>
            <person name="Derelle E."/>
            <person name="Everett M.V."/>
            <person name="Foulon E."/>
            <person name="Grimwood J."/>
            <person name="Gundlach H."/>
            <person name="Henrissat B."/>
            <person name="Napoli C."/>
            <person name="McDonald S.M."/>
            <person name="Parker M.S."/>
            <person name="Rombauts S."/>
            <person name="Salamov A."/>
            <person name="Von Dassow P."/>
            <person name="Badger J.H."/>
            <person name="Coutinho P.M."/>
            <person name="Demir E."/>
            <person name="Dubchak I."/>
            <person name="Gentemann C."/>
            <person name="Eikrem W."/>
            <person name="Gready J.E."/>
            <person name="John U."/>
            <person name="Lanier W."/>
            <person name="Lindquist E.A."/>
            <person name="Lucas S."/>
            <person name="Mayer K.F."/>
            <person name="Moreau H."/>
            <person name="Not F."/>
            <person name="Otillar R."/>
            <person name="Panaud O."/>
            <person name="Pangilinan J."/>
            <person name="Paulsen I."/>
            <person name="Piegu B."/>
            <person name="Poliakov A."/>
            <person name="Robbens S."/>
            <person name="Schmutz J."/>
            <person name="Toulza E."/>
            <person name="Wyss T."/>
            <person name="Zelensky A."/>
            <person name="Zhou K."/>
            <person name="Armbrust E.V."/>
            <person name="Bhattacharya D."/>
            <person name="Goodenough U.W."/>
            <person name="Van de Peer Y."/>
            <person name="Grigoriev I.V."/>
        </authorList>
    </citation>
    <scope>NUCLEOTIDE SEQUENCE [LARGE SCALE GENOMIC DNA]</scope>
    <source>
        <strain evidence="7">RCC299 / NOUM17</strain>
    </source>
</reference>
<evidence type="ECO:0000313" key="7">
    <source>
        <dbReference type="Proteomes" id="UP000002009"/>
    </source>
</evidence>
<evidence type="ECO:0000259" key="4">
    <source>
        <dbReference type="SMART" id="SM00645"/>
    </source>
</evidence>
<dbReference type="GeneID" id="8241336"/>
<dbReference type="PANTHER" id="PTHR12411">
    <property type="entry name" value="CYSTEINE PROTEASE FAMILY C1-RELATED"/>
    <property type="match status" value="1"/>
</dbReference>